<dbReference type="Gene3D" id="3.40.50.1820">
    <property type="entry name" value="alpha/beta hydrolase"/>
    <property type="match status" value="1"/>
</dbReference>
<evidence type="ECO:0000313" key="3">
    <source>
        <dbReference type="Proteomes" id="UP000266177"/>
    </source>
</evidence>
<dbReference type="GO" id="GO:0016787">
    <property type="term" value="F:hydrolase activity"/>
    <property type="evidence" value="ECO:0007669"/>
    <property type="project" value="UniProtKB-KW"/>
</dbReference>
<evidence type="ECO:0000259" key="1">
    <source>
        <dbReference type="Pfam" id="PF00561"/>
    </source>
</evidence>
<dbReference type="RefSeq" id="WP_119794355.1">
    <property type="nucleotide sequence ID" value="NZ_QYZD01000012.1"/>
</dbReference>
<dbReference type="EMBL" id="QYZD01000012">
    <property type="protein sequence ID" value="RJG23147.1"/>
    <property type="molecule type" value="Genomic_DNA"/>
</dbReference>
<dbReference type="InterPro" id="IPR018506">
    <property type="entry name" value="Cyt_B5_heme-BS"/>
</dbReference>
<accession>A0A3A3GL76</accession>
<dbReference type="InterPro" id="IPR000073">
    <property type="entry name" value="AB_hydrolase_1"/>
</dbReference>
<dbReference type="InterPro" id="IPR029058">
    <property type="entry name" value="AB_hydrolase_fold"/>
</dbReference>
<protein>
    <submittedName>
        <fullName evidence="2">Alpha/beta fold hydrolase</fullName>
    </submittedName>
</protein>
<dbReference type="InterPro" id="IPR052920">
    <property type="entry name" value="DNA-binding_regulatory"/>
</dbReference>
<dbReference type="Proteomes" id="UP000266177">
    <property type="component" value="Unassembled WGS sequence"/>
</dbReference>
<dbReference type="GO" id="GO:0020037">
    <property type="term" value="F:heme binding"/>
    <property type="evidence" value="ECO:0007669"/>
    <property type="project" value="InterPro"/>
</dbReference>
<sequence>MWSYVVAGCILFIVIVSANLLGSHVFRRMILGKRSLPEDAFAMVEGMGLMSRADFEALPKEEASILSKDGFRLRGYYIEPHPGGRKVVIIVHGYTASHGFSSQFIPLFADEGFNVLLIDQRSHGRSEGRYATYGFYEREDLDAWIEWVRHRVGEDAYIGLHGQSMGGGTVLMHAGMDPGIRFIIADCPYSDLERLIRYQLKDLNRVPIFPFMGMLERRLRRRAAFSMRDVKPVERIREQEVPLLLIHGGKDDFVPTSMSVELYHAKTKGIRRLHIVDDAVHAGAYPTDPEGYREAVREFLAEVREQERRERLPESAAAVEG</sequence>
<comment type="caution">
    <text evidence="2">The sequence shown here is derived from an EMBL/GenBank/DDBJ whole genome shotgun (WGS) entry which is preliminary data.</text>
</comment>
<organism evidence="2 3">
    <name type="scientific">Paenibacillus thiaminolyticus</name>
    <name type="common">Bacillus thiaminolyticus</name>
    <dbReference type="NCBI Taxonomy" id="49283"/>
    <lineage>
        <taxon>Bacteria</taxon>
        <taxon>Bacillati</taxon>
        <taxon>Bacillota</taxon>
        <taxon>Bacilli</taxon>
        <taxon>Bacillales</taxon>
        <taxon>Paenibacillaceae</taxon>
        <taxon>Paenibacillus</taxon>
    </lineage>
</organism>
<dbReference type="PROSITE" id="PS00191">
    <property type="entry name" value="CYTOCHROME_B5_1"/>
    <property type="match status" value="1"/>
</dbReference>
<dbReference type="SUPFAM" id="SSF53474">
    <property type="entry name" value="alpha/beta-Hydrolases"/>
    <property type="match status" value="1"/>
</dbReference>
<dbReference type="Pfam" id="PF00561">
    <property type="entry name" value="Abhydrolase_1"/>
    <property type="match status" value="1"/>
</dbReference>
<evidence type="ECO:0000313" key="2">
    <source>
        <dbReference type="EMBL" id="RJG23147.1"/>
    </source>
</evidence>
<keyword evidence="2" id="KW-0378">Hydrolase</keyword>
<dbReference type="OrthoDB" id="9776685at2"/>
<dbReference type="AlphaFoldDB" id="A0A3A3GL76"/>
<proteinExistence type="predicted"/>
<dbReference type="PANTHER" id="PTHR43358">
    <property type="entry name" value="ALPHA/BETA-HYDROLASE"/>
    <property type="match status" value="1"/>
</dbReference>
<dbReference type="PANTHER" id="PTHR43358:SF4">
    <property type="entry name" value="ALPHA_BETA HYDROLASE FOLD-1 DOMAIN-CONTAINING PROTEIN"/>
    <property type="match status" value="1"/>
</dbReference>
<feature type="domain" description="AB hydrolase-1" evidence="1">
    <location>
        <begin position="87"/>
        <end position="196"/>
    </location>
</feature>
<gene>
    <name evidence="2" type="ORF">DQX05_14850</name>
</gene>
<reference evidence="2 3" key="1">
    <citation type="submission" date="2018-09" db="EMBL/GenBank/DDBJ databases">
        <title>Paenibacillus SK2017-BO5.</title>
        <authorList>
            <person name="Piskunova J.V."/>
            <person name="Dubiley S.A."/>
            <person name="Severinov K.V."/>
        </authorList>
    </citation>
    <scope>NUCLEOTIDE SEQUENCE [LARGE SCALE GENOMIC DNA]</scope>
    <source>
        <strain evidence="2 3">BO5</strain>
    </source>
</reference>
<name>A0A3A3GL76_PANTH</name>